<organism evidence="1">
    <name type="scientific">marine sediment metagenome</name>
    <dbReference type="NCBI Taxonomy" id="412755"/>
    <lineage>
        <taxon>unclassified sequences</taxon>
        <taxon>metagenomes</taxon>
        <taxon>ecological metagenomes</taxon>
    </lineage>
</organism>
<name>A0A0F9EZ72_9ZZZZ</name>
<protein>
    <submittedName>
        <fullName evidence="1">Uncharacterized protein</fullName>
    </submittedName>
</protein>
<evidence type="ECO:0000313" key="1">
    <source>
        <dbReference type="EMBL" id="KKL71516.1"/>
    </source>
</evidence>
<accession>A0A0F9EZ72</accession>
<dbReference type="AlphaFoldDB" id="A0A0F9EZ72"/>
<feature type="non-terminal residue" evidence="1">
    <location>
        <position position="1"/>
    </location>
</feature>
<comment type="caution">
    <text evidence="1">The sequence shown here is derived from an EMBL/GenBank/DDBJ whole genome shotgun (WGS) entry which is preliminary data.</text>
</comment>
<reference evidence="1" key="1">
    <citation type="journal article" date="2015" name="Nature">
        <title>Complex archaea that bridge the gap between prokaryotes and eukaryotes.</title>
        <authorList>
            <person name="Spang A."/>
            <person name="Saw J.H."/>
            <person name="Jorgensen S.L."/>
            <person name="Zaremba-Niedzwiedzka K."/>
            <person name="Martijn J."/>
            <person name="Lind A.E."/>
            <person name="van Eijk R."/>
            <person name="Schleper C."/>
            <person name="Guy L."/>
            <person name="Ettema T.J."/>
        </authorList>
    </citation>
    <scope>NUCLEOTIDE SEQUENCE</scope>
</reference>
<dbReference type="EMBL" id="LAZR01025568">
    <property type="protein sequence ID" value="KKL71516.1"/>
    <property type="molecule type" value="Genomic_DNA"/>
</dbReference>
<gene>
    <name evidence="1" type="ORF">LCGC14_2094110</name>
</gene>
<proteinExistence type="predicted"/>
<sequence length="73" mass="8390">YKDNYEKLISMGVISNSTLIFKDLKTIESQNNNKKGIIAKFSTLNYLRENYKSILNTLKFSNVNLTEVLVLSI</sequence>